<dbReference type="STRING" id="39841.SAMN05660836_00687"/>
<feature type="transmembrane region" description="Helical" evidence="7">
    <location>
        <begin position="134"/>
        <end position="162"/>
    </location>
</feature>
<evidence type="ECO:0000313" key="10">
    <source>
        <dbReference type="Proteomes" id="UP000199611"/>
    </source>
</evidence>
<dbReference type="InterPro" id="IPR010656">
    <property type="entry name" value="DctM"/>
</dbReference>
<feature type="transmembrane region" description="Helical" evidence="7">
    <location>
        <begin position="333"/>
        <end position="350"/>
    </location>
</feature>
<proteinExistence type="predicted"/>
<feature type="transmembrane region" description="Helical" evidence="7">
    <location>
        <begin position="48"/>
        <end position="69"/>
    </location>
</feature>
<dbReference type="GO" id="GO:0022857">
    <property type="term" value="F:transmembrane transporter activity"/>
    <property type="evidence" value="ECO:0007669"/>
    <property type="project" value="TreeGrafter"/>
</dbReference>
<dbReference type="InterPro" id="IPR004681">
    <property type="entry name" value="TRAP_DctM"/>
</dbReference>
<dbReference type="Proteomes" id="UP000199611">
    <property type="component" value="Unassembled WGS sequence"/>
</dbReference>
<keyword evidence="2" id="KW-1003">Cell membrane</keyword>
<dbReference type="GO" id="GO:0005886">
    <property type="term" value="C:plasma membrane"/>
    <property type="evidence" value="ECO:0007669"/>
    <property type="project" value="UniProtKB-SubCell"/>
</dbReference>
<dbReference type="RefSeq" id="WP_093393466.1">
    <property type="nucleotide sequence ID" value="NZ_FOUU01000001.1"/>
</dbReference>
<feature type="transmembrane region" description="Helical" evidence="7">
    <location>
        <begin position="240"/>
        <end position="259"/>
    </location>
</feature>
<evidence type="ECO:0000256" key="1">
    <source>
        <dbReference type="ARBA" id="ARBA00004429"/>
    </source>
</evidence>
<evidence type="ECO:0000256" key="7">
    <source>
        <dbReference type="SAM" id="Phobius"/>
    </source>
</evidence>
<feature type="transmembrane region" description="Helical" evidence="7">
    <location>
        <begin position="356"/>
        <end position="380"/>
    </location>
</feature>
<keyword evidence="3" id="KW-0997">Cell inner membrane</keyword>
<dbReference type="NCBIfam" id="TIGR00786">
    <property type="entry name" value="dctM"/>
    <property type="match status" value="1"/>
</dbReference>
<feature type="transmembrane region" description="Helical" evidence="7">
    <location>
        <begin position="81"/>
        <end position="105"/>
    </location>
</feature>
<protein>
    <submittedName>
        <fullName evidence="9">TRAP transporter, DctM subunit</fullName>
    </submittedName>
</protein>
<evidence type="ECO:0000256" key="5">
    <source>
        <dbReference type="ARBA" id="ARBA00022989"/>
    </source>
</evidence>
<comment type="subcellular location">
    <subcellularLocation>
        <location evidence="1">Cell inner membrane</location>
        <topology evidence="1">Multi-pass membrane protein</topology>
    </subcellularLocation>
</comment>
<evidence type="ECO:0000256" key="2">
    <source>
        <dbReference type="ARBA" id="ARBA00022475"/>
    </source>
</evidence>
<keyword evidence="10" id="KW-1185">Reference proteome</keyword>
<feature type="transmembrane region" description="Helical" evidence="7">
    <location>
        <begin position="212"/>
        <end position="234"/>
    </location>
</feature>
<name>A0A1I4RMJ5_9BACT</name>
<evidence type="ECO:0000313" key="9">
    <source>
        <dbReference type="EMBL" id="SFM53153.1"/>
    </source>
</evidence>
<evidence type="ECO:0000259" key="8">
    <source>
        <dbReference type="Pfam" id="PF06808"/>
    </source>
</evidence>
<dbReference type="PIRSF" id="PIRSF006066">
    <property type="entry name" value="HI0050"/>
    <property type="match status" value="1"/>
</dbReference>
<gene>
    <name evidence="9" type="ORF">SAMN05660836_00687</name>
</gene>
<dbReference type="AlphaFoldDB" id="A0A1I4RMJ5"/>
<dbReference type="EMBL" id="FOUU01000001">
    <property type="protein sequence ID" value="SFM53153.1"/>
    <property type="molecule type" value="Genomic_DNA"/>
</dbReference>
<dbReference type="OrthoDB" id="5404879at2"/>
<evidence type="ECO:0000256" key="3">
    <source>
        <dbReference type="ARBA" id="ARBA00022519"/>
    </source>
</evidence>
<keyword evidence="5 7" id="KW-1133">Transmembrane helix</keyword>
<dbReference type="Pfam" id="PF06808">
    <property type="entry name" value="DctM"/>
    <property type="match status" value="1"/>
</dbReference>
<sequence length="427" mass="44897">MEATLLLFGGLFLLLLLGVPIAVALGTMALLAMWKYELGIFVCSANFYSGIAKYPLLAVPFFILAGMILERSGVSARLVNLASLIVGGIPGGIAIVAVLVCVFFGGISGSGPADAAAIGAVLIPEMVRKGYSKAFAAAVIAAGGSTAIIVPPSIALILYGVITTTSIPALFAGGAIPGFLAGMSLIIPAYLVSRKRGYVGERRGSLREIGRAFREAFWGLLAPVVILGGIYGGIFTATEAAVVAVFYGLFVGMIVYRTLSLKDFYEILVQASLASAVVLLIVTLAGLYSWAGSTLGVMEKMASAILSISSSQITALILVNFLILIAGMFLDAISIYYVFLPILLPIVAHFNWDPLWFGIVMTLNLAIGQFTPPVAVNLYVTTNLASINLEETSVAVIPFVLAMTIALILVILFPSLSLMLPKILNLY</sequence>
<accession>A0A1I4RMJ5</accession>
<evidence type="ECO:0000256" key="4">
    <source>
        <dbReference type="ARBA" id="ARBA00022692"/>
    </source>
</evidence>
<reference evidence="9 10" key="1">
    <citation type="submission" date="2016-10" db="EMBL/GenBank/DDBJ databases">
        <authorList>
            <person name="de Groot N.N."/>
        </authorList>
    </citation>
    <scope>NUCLEOTIDE SEQUENCE [LARGE SCALE GENOMIC DNA]</scope>
    <source>
        <strain evidence="9 10">DSM 9990</strain>
    </source>
</reference>
<organism evidence="9 10">
    <name type="scientific">Thermodesulforhabdus norvegica</name>
    <dbReference type="NCBI Taxonomy" id="39841"/>
    <lineage>
        <taxon>Bacteria</taxon>
        <taxon>Pseudomonadati</taxon>
        <taxon>Thermodesulfobacteriota</taxon>
        <taxon>Syntrophobacteria</taxon>
        <taxon>Syntrophobacterales</taxon>
        <taxon>Thermodesulforhabdaceae</taxon>
        <taxon>Thermodesulforhabdus</taxon>
    </lineage>
</organism>
<feature type="transmembrane region" description="Helical" evidence="7">
    <location>
        <begin position="168"/>
        <end position="191"/>
    </location>
</feature>
<evidence type="ECO:0000256" key="6">
    <source>
        <dbReference type="ARBA" id="ARBA00023136"/>
    </source>
</evidence>
<feature type="transmembrane region" description="Helical" evidence="7">
    <location>
        <begin position="271"/>
        <end position="291"/>
    </location>
</feature>
<feature type="transmembrane region" description="Helical" evidence="7">
    <location>
        <begin position="392"/>
        <end position="413"/>
    </location>
</feature>
<feature type="transmembrane region" description="Helical" evidence="7">
    <location>
        <begin position="303"/>
        <end position="326"/>
    </location>
</feature>
<dbReference type="PANTHER" id="PTHR33362">
    <property type="entry name" value="SIALIC ACID TRAP TRANSPORTER PERMEASE PROTEIN SIAT-RELATED"/>
    <property type="match status" value="1"/>
</dbReference>
<keyword evidence="6 7" id="KW-0472">Membrane</keyword>
<keyword evidence="4 7" id="KW-0812">Transmembrane</keyword>
<feature type="domain" description="TRAP C4-dicarboxylate transport system permease DctM subunit" evidence="8">
    <location>
        <begin position="8"/>
        <end position="415"/>
    </location>
</feature>